<comment type="caution">
    <text evidence="1">The sequence shown here is derived from an EMBL/GenBank/DDBJ whole genome shotgun (WGS) entry which is preliminary data.</text>
</comment>
<sequence length="113" mass="11247">MMSKPTKKVVLVDTVKATGKVVANRFVAHTGKQAVADEKVYGVAPYDVETGDAMAVEIVGIALVEAGGQVAVGDDVSADAQGCAVKTGSGKVAGTARSAAAGAGELIQVFLKG</sequence>
<dbReference type="EMBL" id="AGAY01000061">
    <property type="protein sequence ID" value="EGY52013.1"/>
    <property type="molecule type" value="Genomic_DNA"/>
</dbReference>
<name>G4CJG2_9NEIS</name>
<keyword evidence="2" id="KW-1185">Reference proteome</keyword>
<dbReference type="AlphaFoldDB" id="G4CJG2"/>
<protein>
    <submittedName>
        <fullName evidence="1">Lipoprotein</fullName>
    </submittedName>
</protein>
<organism evidence="1 2">
    <name type="scientific">Neisseria shayeganii 871</name>
    <dbReference type="NCBI Taxonomy" id="1032488"/>
    <lineage>
        <taxon>Bacteria</taxon>
        <taxon>Pseudomonadati</taxon>
        <taxon>Pseudomonadota</taxon>
        <taxon>Betaproteobacteria</taxon>
        <taxon>Neisseriales</taxon>
        <taxon>Neisseriaceae</taxon>
        <taxon>Neisseria</taxon>
    </lineage>
</organism>
<proteinExistence type="predicted"/>
<accession>G4CJG2</accession>
<evidence type="ECO:0000313" key="2">
    <source>
        <dbReference type="Proteomes" id="UP000003019"/>
    </source>
</evidence>
<reference evidence="1 2" key="1">
    <citation type="submission" date="2011-05" db="EMBL/GenBank/DDBJ databases">
        <authorList>
            <person name="Muzny D."/>
            <person name="Qin X."/>
            <person name="Deng J."/>
            <person name="Jiang H."/>
            <person name="Liu Y."/>
            <person name="Qu J."/>
            <person name="Song X.-Z."/>
            <person name="Zhang L."/>
            <person name="Thornton R."/>
            <person name="Coyle M."/>
            <person name="Francisco L."/>
            <person name="Jackson L."/>
            <person name="Javaid M."/>
            <person name="Korchina V."/>
            <person name="Kovar C."/>
            <person name="Mata R."/>
            <person name="Mathew T."/>
            <person name="Ngo R."/>
            <person name="Nguyen L."/>
            <person name="Nguyen N."/>
            <person name="Okwuonu G."/>
            <person name="Ongeri F."/>
            <person name="Pham C."/>
            <person name="Simmons D."/>
            <person name="Wilczek-Boney K."/>
            <person name="Hale W."/>
            <person name="Jakkamsetti A."/>
            <person name="Pham P."/>
            <person name="Ruth R."/>
            <person name="San Lucas F."/>
            <person name="Warren J."/>
            <person name="Zhang J."/>
            <person name="Zhao Z."/>
            <person name="Zhou C."/>
            <person name="Zhu D."/>
            <person name="Lee S."/>
            <person name="Bess C."/>
            <person name="Blankenburg K."/>
            <person name="Forbes L."/>
            <person name="Fu Q."/>
            <person name="Gubbala S."/>
            <person name="Hirani K."/>
            <person name="Jayaseelan J.C."/>
            <person name="Lara F."/>
            <person name="Munidasa M."/>
            <person name="Palculict T."/>
            <person name="Patil S."/>
            <person name="Pu L.-L."/>
            <person name="Saada N."/>
            <person name="Tang L."/>
            <person name="Weissenberger G."/>
            <person name="Zhu Y."/>
            <person name="Hemphill L."/>
            <person name="Shang Y."/>
            <person name="Youmans B."/>
            <person name="Ayvaz T."/>
            <person name="Ross M."/>
            <person name="Santibanez J."/>
            <person name="Aqrawi P."/>
            <person name="Gross S."/>
            <person name="Joshi V."/>
            <person name="Fowler G."/>
            <person name="Nazareth L."/>
            <person name="Reid J."/>
            <person name="Worley K."/>
            <person name="Petrosino J."/>
            <person name="Highlander S."/>
            <person name="Gibbs R."/>
        </authorList>
    </citation>
    <scope>NUCLEOTIDE SEQUENCE [LARGE SCALE GENOMIC DNA]</scope>
    <source>
        <strain evidence="1 2">871</strain>
    </source>
</reference>
<dbReference type="STRING" id="1032488.HMPREF9371_1752"/>
<dbReference type="Pfam" id="PF09956">
    <property type="entry name" value="Phage_cement_2"/>
    <property type="match status" value="1"/>
</dbReference>
<dbReference type="RefSeq" id="WP_009119441.1">
    <property type="nucleotide sequence ID" value="NZ_JH164926.1"/>
</dbReference>
<evidence type="ECO:0000313" key="1">
    <source>
        <dbReference type="EMBL" id="EGY52013.1"/>
    </source>
</evidence>
<dbReference type="InterPro" id="IPR011231">
    <property type="entry name" value="Phage_VT1-Sakai_H0018"/>
</dbReference>
<dbReference type="PATRIC" id="fig|1032488.3.peg.1659"/>
<dbReference type="HOGENOM" id="CLU_163896_1_1_4"/>
<dbReference type="Proteomes" id="UP000003019">
    <property type="component" value="Unassembled WGS sequence"/>
</dbReference>
<keyword evidence="1" id="KW-0449">Lipoprotein</keyword>
<gene>
    <name evidence="1" type="ORF">HMPREF9371_1752</name>
</gene>